<dbReference type="InParanoid" id="A0A162Y145"/>
<dbReference type="Proteomes" id="UP000077315">
    <property type="component" value="Unassembled WGS sequence"/>
</dbReference>
<dbReference type="EMBL" id="KV440974">
    <property type="protein sequence ID" value="OAD77805.1"/>
    <property type="molecule type" value="Genomic_DNA"/>
</dbReference>
<dbReference type="AlphaFoldDB" id="A0A162Y145"/>
<protein>
    <submittedName>
        <fullName evidence="1">Uncharacterized protein</fullName>
    </submittedName>
</protein>
<gene>
    <name evidence="1" type="ORF">PHYBLDRAFT_164693</name>
</gene>
<evidence type="ECO:0000313" key="1">
    <source>
        <dbReference type="EMBL" id="OAD77805.1"/>
    </source>
</evidence>
<accession>A0A162Y145</accession>
<dbReference type="VEuPathDB" id="FungiDB:PHYBLDRAFT_164693"/>
<sequence>MQEPIEAFFYGKVYDKQYHIRRSWGGGDNNNCVTKNKQWRHFQRLDNGQECSNFLPMTRSPYHLPQKNMRDNTSQKDVKTNITFSVVGELSATFPFLVINAMNDNVSEAKTEYAVVDFLASLLFSDYSK</sequence>
<keyword evidence="2" id="KW-1185">Reference proteome</keyword>
<name>A0A162Y145_PHYB8</name>
<dbReference type="GeneID" id="28995966"/>
<dbReference type="RefSeq" id="XP_018295845.1">
    <property type="nucleotide sequence ID" value="XM_018435060.1"/>
</dbReference>
<organism evidence="1 2">
    <name type="scientific">Phycomyces blakesleeanus (strain ATCC 8743b / DSM 1359 / FGSC 10004 / NBRC 33097 / NRRL 1555)</name>
    <dbReference type="NCBI Taxonomy" id="763407"/>
    <lineage>
        <taxon>Eukaryota</taxon>
        <taxon>Fungi</taxon>
        <taxon>Fungi incertae sedis</taxon>
        <taxon>Mucoromycota</taxon>
        <taxon>Mucoromycotina</taxon>
        <taxon>Mucoromycetes</taxon>
        <taxon>Mucorales</taxon>
        <taxon>Phycomycetaceae</taxon>
        <taxon>Phycomyces</taxon>
    </lineage>
</organism>
<proteinExistence type="predicted"/>
<evidence type="ECO:0000313" key="2">
    <source>
        <dbReference type="Proteomes" id="UP000077315"/>
    </source>
</evidence>
<reference evidence="2" key="1">
    <citation type="submission" date="2015-06" db="EMBL/GenBank/DDBJ databases">
        <title>Expansion of signal transduction pathways in fungi by whole-genome duplication.</title>
        <authorList>
            <consortium name="DOE Joint Genome Institute"/>
            <person name="Corrochano L.M."/>
            <person name="Kuo A."/>
            <person name="Marcet-Houben M."/>
            <person name="Polaino S."/>
            <person name="Salamov A."/>
            <person name="Villalobos J.M."/>
            <person name="Alvarez M.I."/>
            <person name="Avalos J."/>
            <person name="Benito E.P."/>
            <person name="Benoit I."/>
            <person name="Burger G."/>
            <person name="Camino L.P."/>
            <person name="Canovas D."/>
            <person name="Cerda-Olmedo E."/>
            <person name="Cheng J.-F."/>
            <person name="Dominguez A."/>
            <person name="Elias M."/>
            <person name="Eslava A.P."/>
            <person name="Glaser F."/>
            <person name="Grimwood J."/>
            <person name="Gutierrez G."/>
            <person name="Heitman J."/>
            <person name="Henrissat B."/>
            <person name="Iturriaga E.A."/>
            <person name="Lang B.F."/>
            <person name="Lavin J.L."/>
            <person name="Lee S."/>
            <person name="Li W."/>
            <person name="Lindquist E."/>
            <person name="Lopez-Garcia S."/>
            <person name="Luque E.M."/>
            <person name="Marcos A.T."/>
            <person name="Martin J."/>
            <person name="McCluskey K."/>
            <person name="Medina H.R."/>
            <person name="Miralles-Duran A."/>
            <person name="Miyazaki A."/>
            <person name="Munoz-Torres E."/>
            <person name="Oguiza J.A."/>
            <person name="Ohm R."/>
            <person name="Olmedo M."/>
            <person name="Orejas M."/>
            <person name="Ortiz-Castellanos L."/>
            <person name="Pisabarro A.G."/>
            <person name="Rodriguez-Romero J."/>
            <person name="Ruiz-Herrera J."/>
            <person name="Ruiz-Vazquez R."/>
            <person name="Sanz C."/>
            <person name="Schackwitz W."/>
            <person name="Schmutz J."/>
            <person name="Shahriari M."/>
            <person name="Shelest E."/>
            <person name="Silva-Franco F."/>
            <person name="Soanes D."/>
            <person name="Syed K."/>
            <person name="Tagua V.G."/>
            <person name="Talbot N.J."/>
            <person name="Thon M."/>
            <person name="De vries R.P."/>
            <person name="Wiebenga A."/>
            <person name="Yadav J.S."/>
            <person name="Braun E.L."/>
            <person name="Baker S."/>
            <person name="Garre V."/>
            <person name="Horwitz B."/>
            <person name="Torres-Martinez S."/>
            <person name="Idnurm A."/>
            <person name="Herrera-Estrella A."/>
            <person name="Gabaldon T."/>
            <person name="Grigoriev I.V."/>
        </authorList>
    </citation>
    <scope>NUCLEOTIDE SEQUENCE [LARGE SCALE GENOMIC DNA]</scope>
    <source>
        <strain evidence="2">NRRL 1555(-)</strain>
    </source>
</reference>